<feature type="chain" id="PRO_5004061479" evidence="1">
    <location>
        <begin position="28"/>
        <end position="139"/>
    </location>
</feature>
<dbReference type="STRING" id="1245469.S58_07900"/>
<keyword evidence="1" id="KW-0732">Signal</keyword>
<organism evidence="2 3">
    <name type="scientific">Bradyrhizobium oligotrophicum S58</name>
    <dbReference type="NCBI Taxonomy" id="1245469"/>
    <lineage>
        <taxon>Bacteria</taxon>
        <taxon>Pseudomonadati</taxon>
        <taxon>Pseudomonadota</taxon>
        <taxon>Alphaproteobacteria</taxon>
        <taxon>Hyphomicrobiales</taxon>
        <taxon>Nitrobacteraceae</taxon>
        <taxon>Bradyrhizobium</taxon>
    </lineage>
</organism>
<dbReference type="OrthoDB" id="8231795at2"/>
<dbReference type="HOGENOM" id="CLU_1841295_0_0_5"/>
<keyword evidence="3" id="KW-1185">Reference proteome</keyword>
<accession>M4Z123</accession>
<dbReference type="KEGG" id="aol:S58_07900"/>
<dbReference type="Proteomes" id="UP000011841">
    <property type="component" value="Chromosome"/>
</dbReference>
<gene>
    <name evidence="2" type="ORF">S58_07900</name>
</gene>
<dbReference type="EMBL" id="AP012603">
    <property type="protein sequence ID" value="BAM86803.1"/>
    <property type="molecule type" value="Genomic_DNA"/>
</dbReference>
<protein>
    <submittedName>
        <fullName evidence="2">Uncharacterized protein</fullName>
    </submittedName>
</protein>
<sequence length="139" mass="15028">MRRAISFILFGCVLLWPGLSTSPAAGAEVPQEGAVWTAIIPDAFPRNVYVWHLLADGSYREDGRNAVTGVAVQLTLSGQWTRDGAGMTLRQQDEPFVFVGSILGHLYIGTLYHRGRAISRFCAAEGEAAPTQCDAETTS</sequence>
<dbReference type="GeneID" id="301814784"/>
<evidence type="ECO:0000313" key="2">
    <source>
        <dbReference type="EMBL" id="BAM86803.1"/>
    </source>
</evidence>
<proteinExistence type="predicted"/>
<dbReference type="AlphaFoldDB" id="M4Z123"/>
<name>M4Z123_9BRAD</name>
<evidence type="ECO:0000313" key="3">
    <source>
        <dbReference type="Proteomes" id="UP000011841"/>
    </source>
</evidence>
<reference evidence="2 3" key="1">
    <citation type="journal article" date="2013" name="Appl. Environ. Microbiol.">
        <title>Genome analysis suggests that the soil oligotrophic bacterium Agromonas oligotrophica (Bradyrhizobium oligotrophicum) is a nitrogen-fixing symbiont of Aeschynomene indica.</title>
        <authorList>
            <person name="Okubo T."/>
            <person name="Fukushima S."/>
            <person name="Itakura M."/>
            <person name="Oshima K."/>
            <person name="Longtonglang A."/>
            <person name="Teaumroong N."/>
            <person name="Mitsui H."/>
            <person name="Hattori M."/>
            <person name="Hattori R."/>
            <person name="Hattori T."/>
            <person name="Minamisawa K."/>
        </authorList>
    </citation>
    <scope>NUCLEOTIDE SEQUENCE [LARGE SCALE GENOMIC DNA]</scope>
    <source>
        <strain evidence="2 3">S58</strain>
    </source>
</reference>
<dbReference type="RefSeq" id="WP_015663939.1">
    <property type="nucleotide sequence ID" value="NC_020453.1"/>
</dbReference>
<evidence type="ECO:0000256" key="1">
    <source>
        <dbReference type="SAM" id="SignalP"/>
    </source>
</evidence>
<feature type="signal peptide" evidence="1">
    <location>
        <begin position="1"/>
        <end position="27"/>
    </location>
</feature>
<dbReference type="eggNOG" id="ENOG50312VZ">
    <property type="taxonomic scope" value="Bacteria"/>
</dbReference>
<dbReference type="PATRIC" id="fig|1245469.3.peg.808"/>